<dbReference type="SUPFAM" id="SSF54786">
    <property type="entry name" value="YcfA/nrd intein domain"/>
    <property type="match status" value="1"/>
</dbReference>
<protein>
    <submittedName>
        <fullName evidence="8">YcfA family protein</fullName>
    </submittedName>
</protein>
<name>B8HW06_CYAP4</name>
<keyword evidence="2" id="KW-1277">Toxin-antitoxin system</keyword>
<dbReference type="EMBL" id="CP001344">
    <property type="protein sequence ID" value="ACL43184.1"/>
    <property type="molecule type" value="Genomic_DNA"/>
</dbReference>
<sequence>MSKREKLRERLKNNPNNVTFSDIQKLLEQEEFVLDRVRGSHYIFTKNEMIFVVPVHNNKVKSIYVKRVIELIEQIEDHTDEKE</sequence>
<dbReference type="STRING" id="395961.Cyan7425_0798"/>
<evidence type="ECO:0000256" key="5">
    <source>
        <dbReference type="ARBA" id="ARBA00022801"/>
    </source>
</evidence>
<dbReference type="AlphaFoldDB" id="B8HW06"/>
<dbReference type="GO" id="GO:0004519">
    <property type="term" value="F:endonuclease activity"/>
    <property type="evidence" value="ECO:0007669"/>
    <property type="project" value="UniProtKB-KW"/>
</dbReference>
<keyword evidence="5" id="KW-0378">Hydrolase</keyword>
<evidence type="ECO:0000256" key="7">
    <source>
        <dbReference type="ARBA" id="ARBA00023016"/>
    </source>
</evidence>
<dbReference type="KEGG" id="cyn:Cyan7425_0798"/>
<accession>B8HW06</accession>
<dbReference type="InterPro" id="IPR038570">
    <property type="entry name" value="HicA_sf"/>
</dbReference>
<dbReference type="eggNOG" id="COG1724">
    <property type="taxonomic scope" value="Bacteria"/>
</dbReference>
<keyword evidence="7" id="KW-0346">Stress response</keyword>
<evidence type="ECO:0000313" key="8">
    <source>
        <dbReference type="EMBL" id="ACL43184.1"/>
    </source>
</evidence>
<dbReference type="OrthoDB" id="9802574at2"/>
<reference evidence="8" key="1">
    <citation type="submission" date="2009-01" db="EMBL/GenBank/DDBJ databases">
        <title>Complete sequence of chromosome Cyanothece sp. PCC 7425.</title>
        <authorList>
            <consortium name="US DOE Joint Genome Institute"/>
            <person name="Lucas S."/>
            <person name="Copeland A."/>
            <person name="Lapidus A."/>
            <person name="Glavina del Rio T."/>
            <person name="Dalin E."/>
            <person name="Tice H."/>
            <person name="Bruce D."/>
            <person name="Goodwin L."/>
            <person name="Pitluck S."/>
            <person name="Sims D."/>
            <person name="Meineke L."/>
            <person name="Brettin T."/>
            <person name="Detter J.C."/>
            <person name="Han C."/>
            <person name="Larimer F."/>
            <person name="Land M."/>
            <person name="Hauser L."/>
            <person name="Kyrpides N."/>
            <person name="Ovchinnikova G."/>
            <person name="Liberton M."/>
            <person name="Stoeckel J."/>
            <person name="Banerjee A."/>
            <person name="Singh A."/>
            <person name="Page L."/>
            <person name="Sato H."/>
            <person name="Zhao L."/>
            <person name="Sherman L."/>
            <person name="Pakrasi H."/>
            <person name="Richardson P."/>
        </authorList>
    </citation>
    <scope>NUCLEOTIDE SEQUENCE</scope>
    <source>
        <strain evidence="8">PCC 7425</strain>
    </source>
</reference>
<evidence type="ECO:0000256" key="4">
    <source>
        <dbReference type="ARBA" id="ARBA00022759"/>
    </source>
</evidence>
<keyword evidence="6" id="KW-0694">RNA-binding</keyword>
<evidence type="ECO:0000256" key="6">
    <source>
        <dbReference type="ARBA" id="ARBA00022884"/>
    </source>
</evidence>
<comment type="similarity">
    <text evidence="1">Belongs to the HicA mRNA interferase family.</text>
</comment>
<dbReference type="Pfam" id="PF07927">
    <property type="entry name" value="HicA_toxin"/>
    <property type="match status" value="1"/>
</dbReference>
<dbReference type="GO" id="GO:0016787">
    <property type="term" value="F:hydrolase activity"/>
    <property type="evidence" value="ECO:0007669"/>
    <property type="project" value="UniProtKB-KW"/>
</dbReference>
<dbReference type="HOGENOM" id="CLU_164851_1_0_3"/>
<keyword evidence="4" id="KW-0255">Endonuclease</keyword>
<proteinExistence type="inferred from homology"/>
<dbReference type="Gene3D" id="3.30.920.30">
    <property type="entry name" value="Hypothetical protein"/>
    <property type="match status" value="1"/>
</dbReference>
<evidence type="ECO:0000256" key="2">
    <source>
        <dbReference type="ARBA" id="ARBA00022649"/>
    </source>
</evidence>
<evidence type="ECO:0000256" key="1">
    <source>
        <dbReference type="ARBA" id="ARBA00006620"/>
    </source>
</evidence>
<dbReference type="GO" id="GO:0003729">
    <property type="term" value="F:mRNA binding"/>
    <property type="evidence" value="ECO:0007669"/>
    <property type="project" value="InterPro"/>
</dbReference>
<gene>
    <name evidence="8" type="ordered locus">Cyan7425_0798</name>
</gene>
<keyword evidence="3" id="KW-0540">Nuclease</keyword>
<evidence type="ECO:0000256" key="3">
    <source>
        <dbReference type="ARBA" id="ARBA00022722"/>
    </source>
</evidence>
<dbReference type="InterPro" id="IPR012933">
    <property type="entry name" value="HicA_mRNA_interferase"/>
</dbReference>
<organism evidence="8">
    <name type="scientific">Cyanothece sp. (strain PCC 7425 / ATCC 29141)</name>
    <dbReference type="NCBI Taxonomy" id="395961"/>
    <lineage>
        <taxon>Bacteria</taxon>
        <taxon>Bacillati</taxon>
        <taxon>Cyanobacteriota</taxon>
        <taxon>Cyanophyceae</taxon>
        <taxon>Gomontiellales</taxon>
        <taxon>Cyanothecaceae</taxon>
        <taxon>Cyanothece</taxon>
    </lineage>
</organism>